<evidence type="ECO:0000256" key="2">
    <source>
        <dbReference type="SAM" id="SignalP"/>
    </source>
</evidence>
<protein>
    <recommendedName>
        <fullName evidence="5">DUF3887 domain-containing protein</fullName>
    </recommendedName>
</protein>
<feature type="chain" id="PRO_5009098510" description="DUF3887 domain-containing protein" evidence="2">
    <location>
        <begin position="26"/>
        <end position="322"/>
    </location>
</feature>
<evidence type="ECO:0008006" key="5">
    <source>
        <dbReference type="Google" id="ProtNLM"/>
    </source>
</evidence>
<feature type="region of interest" description="Disordered" evidence="1">
    <location>
        <begin position="138"/>
        <end position="161"/>
    </location>
</feature>
<evidence type="ECO:0000256" key="1">
    <source>
        <dbReference type="SAM" id="MobiDB-lite"/>
    </source>
</evidence>
<evidence type="ECO:0000313" key="4">
    <source>
        <dbReference type="Proteomes" id="UP000094313"/>
    </source>
</evidence>
<evidence type="ECO:0000313" key="3">
    <source>
        <dbReference type="EMBL" id="AOM77369.1"/>
    </source>
</evidence>
<dbReference type="KEGG" id="psty:BFS30_09450"/>
<feature type="signal peptide" evidence="2">
    <location>
        <begin position="1"/>
        <end position="25"/>
    </location>
</feature>
<name>A0A1D7QFM0_9SPHI</name>
<organism evidence="3 4">
    <name type="scientific">Pedobacter steynii</name>
    <dbReference type="NCBI Taxonomy" id="430522"/>
    <lineage>
        <taxon>Bacteria</taxon>
        <taxon>Pseudomonadati</taxon>
        <taxon>Bacteroidota</taxon>
        <taxon>Sphingobacteriia</taxon>
        <taxon>Sphingobacteriales</taxon>
        <taxon>Sphingobacteriaceae</taxon>
        <taxon>Pedobacter</taxon>
    </lineage>
</organism>
<dbReference type="EMBL" id="CP017141">
    <property type="protein sequence ID" value="AOM77369.1"/>
    <property type="molecule type" value="Genomic_DNA"/>
</dbReference>
<keyword evidence="2" id="KW-0732">Signal</keyword>
<dbReference type="RefSeq" id="WP_069379059.1">
    <property type="nucleotide sequence ID" value="NZ_CP017141.1"/>
</dbReference>
<dbReference type="AlphaFoldDB" id="A0A1D7QFM0"/>
<accession>A0A1D7QFM0</accession>
<keyword evidence="4" id="KW-1185">Reference proteome</keyword>
<gene>
    <name evidence="3" type="ORF">BFS30_09450</name>
</gene>
<reference evidence="3 4" key="1">
    <citation type="submission" date="2016-08" db="EMBL/GenBank/DDBJ databases">
        <authorList>
            <person name="Seilhamer J.J."/>
        </authorList>
    </citation>
    <scope>NUCLEOTIDE SEQUENCE [LARGE SCALE GENOMIC DNA]</scope>
    <source>
        <strain evidence="3 4">DX4</strain>
    </source>
</reference>
<dbReference type="Proteomes" id="UP000094313">
    <property type="component" value="Chromosome"/>
</dbReference>
<feature type="compositionally biased region" description="Basic and acidic residues" evidence="1">
    <location>
        <begin position="146"/>
        <end position="161"/>
    </location>
</feature>
<proteinExistence type="predicted"/>
<dbReference type="OrthoDB" id="759000at2"/>
<sequence length="322" mass="36721">MTNRLQLLLALLITVLTFSANQTLAQDIAIDIDGKNFKSFQAMEKKLKSALFQSKWDVIIPGGMAIPVTYRRVQQGIPDLLVTYTFSEKDSTIKSIEYEWDMLNFEKERKAQSLTLQKAMIKKYMTLLDLCTKKLGAGSQEGDLSDLSKIDQPHGLDRSDRWNPNDTTDVYLYSVFSNTKRKQGDATYEPTNRIRLLINRTPKNTTPKLDPQDIKAAQKTFDQFIVAARAGEIESARKELSETIRSYLTEAFFGELKGMIKPEAFRIWTKGMTTINNGSSYLMIEFAHINTPNPPNEILRVLFDKDHLIIGIQPLVRKEKSN</sequence>